<accession>A0A2T4YLG4</accession>
<keyword evidence="4" id="KW-1185">Reference proteome</keyword>
<dbReference type="InterPro" id="IPR001763">
    <property type="entry name" value="Rhodanese-like_dom"/>
</dbReference>
<protein>
    <submittedName>
        <fullName evidence="3">Rhodanese-related sulfurtransferase</fullName>
    </submittedName>
</protein>
<dbReference type="RefSeq" id="WP_108179758.1">
    <property type="nucleotide sequence ID" value="NZ_PZZL01000037.1"/>
</dbReference>
<dbReference type="InterPro" id="IPR050229">
    <property type="entry name" value="GlpE_sulfurtransferase"/>
</dbReference>
<evidence type="ECO:0000313" key="3">
    <source>
        <dbReference type="EMBL" id="PTM44038.1"/>
    </source>
</evidence>
<dbReference type="SMART" id="SM00450">
    <property type="entry name" value="RHOD"/>
    <property type="match status" value="1"/>
</dbReference>
<dbReference type="InterPro" id="IPR036873">
    <property type="entry name" value="Rhodanese-like_dom_sf"/>
</dbReference>
<reference evidence="3 4" key="1">
    <citation type="submission" date="2018-04" db="EMBL/GenBank/DDBJ databases">
        <title>Genomic Encyclopedia of Archaeal and Bacterial Type Strains, Phase II (KMG-II): from individual species to whole genera.</title>
        <authorList>
            <person name="Goeker M."/>
        </authorList>
    </citation>
    <scope>NUCLEOTIDE SEQUENCE [LARGE SCALE GENOMIC DNA]</scope>
    <source>
        <strain evidence="3 4">DSM 25521</strain>
    </source>
</reference>
<feature type="transmembrane region" description="Helical" evidence="1">
    <location>
        <begin position="114"/>
        <end position="136"/>
    </location>
</feature>
<dbReference type="Proteomes" id="UP000241808">
    <property type="component" value="Unassembled WGS sequence"/>
</dbReference>
<evidence type="ECO:0000313" key="4">
    <source>
        <dbReference type="Proteomes" id="UP000241808"/>
    </source>
</evidence>
<gene>
    <name evidence="3" type="ORF">C8P69_1375</name>
</gene>
<dbReference type="PROSITE" id="PS50206">
    <property type="entry name" value="RHODANESE_3"/>
    <property type="match status" value="1"/>
</dbReference>
<dbReference type="OrthoDB" id="9807812at2"/>
<feature type="transmembrane region" description="Helical" evidence="1">
    <location>
        <begin position="142"/>
        <end position="162"/>
    </location>
</feature>
<dbReference type="Gene3D" id="6.10.140.1340">
    <property type="match status" value="1"/>
</dbReference>
<dbReference type="AlphaFoldDB" id="A0A2T4YLG4"/>
<dbReference type="Pfam" id="PF00581">
    <property type="entry name" value="Rhodanese"/>
    <property type="match status" value="1"/>
</dbReference>
<keyword evidence="3" id="KW-0808">Transferase</keyword>
<dbReference type="SUPFAM" id="SSF52821">
    <property type="entry name" value="Rhodanese/Cell cycle control phosphatase"/>
    <property type="match status" value="1"/>
</dbReference>
<name>A0A2T4YLG4_9HYPH</name>
<dbReference type="PANTHER" id="PTHR43031:SF18">
    <property type="entry name" value="RHODANESE-RELATED SULFURTRANSFERASES"/>
    <property type="match status" value="1"/>
</dbReference>
<dbReference type="PANTHER" id="PTHR43031">
    <property type="entry name" value="FAD-DEPENDENT OXIDOREDUCTASE"/>
    <property type="match status" value="1"/>
</dbReference>
<keyword evidence="1" id="KW-0812">Transmembrane</keyword>
<keyword evidence="1" id="KW-0472">Membrane</keyword>
<comment type="caution">
    <text evidence="3">The sequence shown here is derived from an EMBL/GenBank/DDBJ whole genome shotgun (WGS) entry which is preliminary data.</text>
</comment>
<organism evidence="3 4">
    <name type="scientific">Phreatobacter oligotrophus</name>
    <dbReference type="NCBI Taxonomy" id="1122261"/>
    <lineage>
        <taxon>Bacteria</taxon>
        <taxon>Pseudomonadati</taxon>
        <taxon>Pseudomonadota</taxon>
        <taxon>Alphaproteobacteria</taxon>
        <taxon>Hyphomicrobiales</taxon>
        <taxon>Phreatobacteraceae</taxon>
        <taxon>Phreatobacter</taxon>
    </lineage>
</organism>
<feature type="domain" description="Rhodanese" evidence="2">
    <location>
        <begin position="15"/>
        <end position="102"/>
    </location>
</feature>
<dbReference type="EMBL" id="PZZL01000037">
    <property type="protein sequence ID" value="PTM44038.1"/>
    <property type="molecule type" value="Genomic_DNA"/>
</dbReference>
<sequence length="177" mass="18610">MTIKHIAPAEAFAMLSHSATLVDIRETDEWRREHVPLASHHPLSSIERSPPKVAGAVIFHCRSGNRTAVNAQRLATTVPGAKVYVLEGGIEAWRDAGLPIVKDARQPIEIMRQVQIVAGSLGAVGTALGVLVHPGFLAVPGFVGLGLAFAGVTGTCAMARILSLAPWNRAALTSANA</sequence>
<evidence type="ECO:0000259" key="2">
    <source>
        <dbReference type="PROSITE" id="PS50206"/>
    </source>
</evidence>
<dbReference type="Gene3D" id="3.40.250.10">
    <property type="entry name" value="Rhodanese-like domain"/>
    <property type="match status" value="1"/>
</dbReference>
<dbReference type="GO" id="GO:0016740">
    <property type="term" value="F:transferase activity"/>
    <property type="evidence" value="ECO:0007669"/>
    <property type="project" value="UniProtKB-KW"/>
</dbReference>
<proteinExistence type="predicted"/>
<evidence type="ECO:0000256" key="1">
    <source>
        <dbReference type="SAM" id="Phobius"/>
    </source>
</evidence>
<keyword evidence="1" id="KW-1133">Transmembrane helix</keyword>